<comment type="cofactor">
    <cofactor evidence="11">
        <name>Zn(2+)</name>
        <dbReference type="ChEBI" id="CHEBI:29105"/>
    </cofactor>
    <text evidence="11">Binds 2 Zn(2+) ions per subunit. It is not clear if Zn(2+) or Mg(2+) is physiologically important.</text>
</comment>
<dbReference type="InterPro" id="IPR055132">
    <property type="entry name" value="RNase_J_b_CASP"/>
</dbReference>
<feature type="active site" description="Proton acceptor" evidence="9">
    <location>
        <position position="361"/>
    </location>
</feature>
<dbReference type="Gene3D" id="3.40.50.10710">
    <property type="entry name" value="Metallo-hydrolase/oxidoreductase"/>
    <property type="match status" value="1"/>
</dbReference>
<evidence type="ECO:0000256" key="5">
    <source>
        <dbReference type="ARBA" id="ARBA00022801"/>
    </source>
</evidence>
<feature type="binding site" evidence="11">
    <location>
        <position position="71"/>
    </location>
    <ligand>
        <name>Zn(2+)</name>
        <dbReference type="ChEBI" id="CHEBI:29105"/>
        <label>1</label>
        <note>catalytic</note>
    </ligand>
</feature>
<dbReference type="GO" id="GO:0004521">
    <property type="term" value="F:RNA endonuclease activity"/>
    <property type="evidence" value="ECO:0007669"/>
    <property type="project" value="InterPro"/>
</dbReference>
<dbReference type="NCBIfam" id="TIGR00649">
    <property type="entry name" value="MG423"/>
    <property type="match status" value="1"/>
</dbReference>
<evidence type="ECO:0000256" key="9">
    <source>
        <dbReference type="PIRSR" id="PIRSR004803-1"/>
    </source>
</evidence>
<dbReference type="GO" id="GO:0008270">
    <property type="term" value="F:zinc ion binding"/>
    <property type="evidence" value="ECO:0007669"/>
    <property type="project" value="InterPro"/>
</dbReference>
<reference evidence="13 14" key="1">
    <citation type="journal article" date="2019" name="ISME J.">
        <title>Genome analyses of uncultured TG2/ZB3 bacteria in 'Margulisbacteria' specifically attached to ectosymbiotic spirochetes of protists in the termite gut.</title>
        <authorList>
            <person name="Utami Y.D."/>
            <person name="Kuwahara H."/>
            <person name="Igai K."/>
            <person name="Murakami T."/>
            <person name="Sugaya K."/>
            <person name="Morikawa T."/>
            <person name="Nagura Y."/>
            <person name="Yuki M."/>
            <person name="Deevong P."/>
            <person name="Inoue T."/>
            <person name="Kihara K."/>
            <person name="Lo N."/>
            <person name="Yamada A."/>
            <person name="Ohkuma M."/>
            <person name="Hongoh Y."/>
        </authorList>
    </citation>
    <scope>NUCLEOTIDE SEQUENCE [LARGE SCALE GENOMIC DNA]</scope>
    <source>
        <strain evidence="13">NkOx7-01</strain>
    </source>
</reference>
<feature type="binding site" evidence="11">
    <location>
        <position position="158"/>
    </location>
    <ligand>
        <name>Zn(2+)</name>
        <dbReference type="ChEBI" id="CHEBI:29105"/>
        <label>1</label>
        <note>catalytic</note>
    </ligand>
</feature>
<accession>A0A388TAN4</accession>
<dbReference type="PANTHER" id="PTHR43694">
    <property type="entry name" value="RIBONUCLEASE J"/>
    <property type="match status" value="1"/>
</dbReference>
<organism evidence="13 14">
    <name type="scientific">Termititenax aidoneus</name>
    <dbReference type="NCBI Taxonomy" id="2218524"/>
    <lineage>
        <taxon>Bacteria</taxon>
        <taxon>Bacillati</taxon>
        <taxon>Candidatus Margulisiibacteriota</taxon>
        <taxon>Candidatus Termititenacia</taxon>
        <taxon>Candidatus Termititenacales</taxon>
        <taxon>Candidatus Termititenacaceae</taxon>
        <taxon>Candidatus Termititenax</taxon>
    </lineage>
</organism>
<dbReference type="Pfam" id="PF17770">
    <property type="entry name" value="RNase_J_C"/>
    <property type="match status" value="1"/>
</dbReference>
<evidence type="ECO:0000313" key="14">
    <source>
        <dbReference type="Proteomes" id="UP000269352"/>
    </source>
</evidence>
<keyword evidence="1" id="KW-0963">Cytoplasm</keyword>
<feature type="binding site" evidence="11">
    <location>
        <position position="44"/>
    </location>
    <ligand>
        <name>Ca(2+)</name>
        <dbReference type="ChEBI" id="CHEBI:29108"/>
    </ligand>
</feature>
<dbReference type="Proteomes" id="UP000269352">
    <property type="component" value="Unassembled WGS sequence"/>
</dbReference>
<evidence type="ECO:0000256" key="7">
    <source>
        <dbReference type="ARBA" id="ARBA00022839"/>
    </source>
</evidence>
<feature type="binding site" evidence="11">
    <location>
        <position position="73"/>
    </location>
    <ligand>
        <name>Zn(2+)</name>
        <dbReference type="ChEBI" id="CHEBI:29105"/>
        <label>1</label>
        <note>catalytic</note>
    </ligand>
</feature>
<evidence type="ECO:0000313" key="13">
    <source>
        <dbReference type="EMBL" id="GBR73347.1"/>
    </source>
</evidence>
<evidence type="ECO:0000256" key="6">
    <source>
        <dbReference type="ARBA" id="ARBA00022833"/>
    </source>
</evidence>
<feature type="binding site" evidence="11">
    <location>
        <position position="69"/>
    </location>
    <ligand>
        <name>Zn(2+)</name>
        <dbReference type="ChEBI" id="CHEBI:29105"/>
        <label>1</label>
        <note>catalytic</note>
    </ligand>
</feature>
<dbReference type="InterPro" id="IPR001279">
    <property type="entry name" value="Metallo-B-lactamas"/>
</dbReference>
<evidence type="ECO:0000256" key="3">
    <source>
        <dbReference type="ARBA" id="ARBA00022723"/>
    </source>
</evidence>
<dbReference type="Pfam" id="PF07521">
    <property type="entry name" value="RMMBL"/>
    <property type="match status" value="1"/>
</dbReference>
<comment type="caution">
    <text evidence="13">The sequence shown here is derived from an EMBL/GenBank/DDBJ whole genome shotgun (WGS) entry which is preliminary data.</text>
</comment>
<dbReference type="CDD" id="cd07714">
    <property type="entry name" value="RNaseJ_MBL-fold"/>
    <property type="match status" value="1"/>
</dbReference>
<dbReference type="EMBL" id="BGZN01000009">
    <property type="protein sequence ID" value="GBR73347.1"/>
    <property type="molecule type" value="Genomic_DNA"/>
</dbReference>
<evidence type="ECO:0000256" key="11">
    <source>
        <dbReference type="PIRSR" id="PIRSR004803-3"/>
    </source>
</evidence>
<keyword evidence="7" id="KW-0269">Exonuclease</keyword>
<feature type="domain" description="Metallo-beta-lactamase" evidence="12">
    <location>
        <begin position="16"/>
        <end position="208"/>
    </location>
</feature>
<feature type="binding site" evidence="11">
    <location>
        <position position="136"/>
    </location>
    <ligand>
        <name>Zn(2+)</name>
        <dbReference type="ChEBI" id="CHEBI:29105"/>
        <label>1</label>
        <note>catalytic</note>
    </ligand>
</feature>
<dbReference type="InterPro" id="IPR030854">
    <property type="entry name" value="RNase_J_bac"/>
</dbReference>
<feature type="binding site" evidence="11">
    <location>
        <position position="74"/>
    </location>
    <ligand>
        <name>Zn(2+)</name>
        <dbReference type="ChEBI" id="CHEBI:29105"/>
        <label>1</label>
        <note>catalytic</note>
    </ligand>
</feature>
<dbReference type="AlphaFoldDB" id="A0A388TAN4"/>
<evidence type="ECO:0000256" key="4">
    <source>
        <dbReference type="ARBA" id="ARBA00022759"/>
    </source>
</evidence>
<name>A0A388TAN4_TERA1</name>
<feature type="binding site" evidence="10">
    <location>
        <begin position="225"/>
        <end position="227"/>
    </location>
    <ligand>
        <name>substrate</name>
    </ligand>
</feature>
<dbReference type="InterPro" id="IPR036866">
    <property type="entry name" value="RibonucZ/Hydroxyglut_hydro"/>
</dbReference>
<dbReference type="GO" id="GO:0004534">
    <property type="term" value="F:5'-3' RNA exonuclease activity"/>
    <property type="evidence" value="ECO:0007669"/>
    <property type="project" value="InterPro"/>
</dbReference>
<dbReference type="Gene3D" id="3.60.15.10">
    <property type="entry name" value="Ribonuclease Z/Hydroxyacylglutathione hydrolase-like"/>
    <property type="match status" value="1"/>
</dbReference>
<dbReference type="PANTHER" id="PTHR43694:SF1">
    <property type="entry name" value="RIBONUCLEASE J"/>
    <property type="match status" value="1"/>
</dbReference>
<feature type="binding site" evidence="10">
    <location>
        <begin position="357"/>
        <end position="361"/>
    </location>
    <ligand>
        <name>substrate</name>
    </ligand>
</feature>
<dbReference type="Gene3D" id="3.10.20.580">
    <property type="match status" value="1"/>
</dbReference>
<gene>
    <name evidence="13" type="primary">rnjA</name>
    <name evidence="13" type="ORF">NO1_0744</name>
</gene>
<keyword evidence="4" id="KW-0255">Endonuclease</keyword>
<dbReference type="InterPro" id="IPR011108">
    <property type="entry name" value="RMMBL"/>
</dbReference>
<comment type="cofactor">
    <cofactor evidence="11">
        <name>Ca(2+)</name>
        <dbReference type="ChEBI" id="CHEBI:29108"/>
    </cofactor>
    <text evidence="11">Binds 1 Ca(2+) cation per subunit. Seen in 1 crystal structure, it is not clear if it is physiologically important.</text>
</comment>
<feature type="binding site" evidence="11">
    <location>
        <position position="436"/>
    </location>
    <ligand>
        <name>Ca(2+)</name>
        <dbReference type="ChEBI" id="CHEBI:29108"/>
    </ligand>
</feature>
<dbReference type="Pfam" id="PF00753">
    <property type="entry name" value="Lactamase_B"/>
    <property type="match status" value="1"/>
</dbReference>
<protein>
    <submittedName>
        <fullName evidence="13">Ribonuclease J</fullName>
    </submittedName>
</protein>
<dbReference type="InterPro" id="IPR041636">
    <property type="entry name" value="RNase_J_C"/>
</dbReference>
<keyword evidence="5" id="KW-0378">Hydrolase</keyword>
<keyword evidence="11" id="KW-0106">Calcium</keyword>
<evidence type="ECO:0000256" key="10">
    <source>
        <dbReference type="PIRSR" id="PIRSR004803-2"/>
    </source>
</evidence>
<dbReference type="GO" id="GO:0003723">
    <property type="term" value="F:RNA binding"/>
    <property type="evidence" value="ECO:0007669"/>
    <property type="project" value="UniProtKB-KW"/>
</dbReference>
<proteinExistence type="predicted"/>
<dbReference type="InterPro" id="IPR042173">
    <property type="entry name" value="RNase_J_2"/>
</dbReference>
<keyword evidence="6 11" id="KW-0862">Zinc</keyword>
<dbReference type="PIRSF" id="PIRSF004803">
    <property type="entry name" value="RnjA"/>
    <property type="match status" value="1"/>
</dbReference>
<sequence>MTKTKITFLGGLDSIGKNMCVVEHHNSAVIIDCGMAFPDDEMYGVNMVIPSFEYIRKIKPKIQAVFLTHGHEDHVGALGYLYREFNFPLYGTGLTLAFADSKFSGSQKKDLLTRGITAGQVYEFGEIKIEPFNVCHSIPEGVGLIIDTPDARIVHTGDFKLDAKPLDGKVTDLARLRKLDNVDLLLCDSTNADQEGWTVSENDVGKTFDKLFQKTTGRIIIASFSSNILRMQQVINVAQKYSRRVAILGRNMENNFHIAKDAGFITCPENAVCSLEQTRSLPDHKVVVLTTGSQGERMSALTQMAGRRYDKMRLKKEDTIIISASPIPGNEKDINDTINNLYRIGVRLFYDQVNEIHASGHACAEEIKEMIKAVKPKFYAPVHGEYKHLYSNALLAQKVGVRRQNCFILQNGSQLEIGRNFARAAGQIYAEPVLLDGNFGADPREPVFQERHLLSRGGIAMISCLLDKDNLAKEPVITGFGLMYRKEQEQFLPLLREHIAQVLRGAKGDARGKEQKLKKEAEKFIYEKLRRRPVVLVNLIDL</sequence>
<keyword evidence="2" id="KW-0540">Nuclease</keyword>
<dbReference type="SMART" id="SM00849">
    <property type="entry name" value="Lactamase_B"/>
    <property type="match status" value="1"/>
</dbReference>
<keyword evidence="3 11" id="KW-0479">Metal-binding</keyword>
<evidence type="ECO:0000259" key="12">
    <source>
        <dbReference type="SMART" id="SM00849"/>
    </source>
</evidence>
<keyword evidence="8" id="KW-0694">RNA-binding</keyword>
<evidence type="ECO:0000256" key="2">
    <source>
        <dbReference type="ARBA" id="ARBA00022722"/>
    </source>
</evidence>
<dbReference type="Pfam" id="PF22505">
    <property type="entry name" value="RNase_J_b_CASP"/>
    <property type="match status" value="1"/>
</dbReference>
<evidence type="ECO:0000256" key="1">
    <source>
        <dbReference type="ARBA" id="ARBA00022490"/>
    </source>
</evidence>
<dbReference type="GO" id="GO:0006396">
    <property type="term" value="P:RNA processing"/>
    <property type="evidence" value="ECO:0007669"/>
    <property type="project" value="InterPro"/>
</dbReference>
<keyword evidence="14" id="KW-1185">Reference proteome</keyword>
<feature type="binding site" evidence="11">
    <location>
        <position position="383"/>
    </location>
    <ligand>
        <name>Zn(2+)</name>
        <dbReference type="ChEBI" id="CHEBI:29105"/>
        <label>1</label>
        <note>catalytic</note>
    </ligand>
</feature>
<dbReference type="InterPro" id="IPR004613">
    <property type="entry name" value="RNase_J"/>
</dbReference>
<feature type="active site" description="Proton donor" evidence="9">
    <location>
        <position position="188"/>
    </location>
</feature>
<evidence type="ECO:0000256" key="8">
    <source>
        <dbReference type="ARBA" id="ARBA00022884"/>
    </source>
</evidence>
<dbReference type="SUPFAM" id="SSF56281">
    <property type="entry name" value="Metallo-hydrolase/oxidoreductase"/>
    <property type="match status" value="1"/>
</dbReference>